<comment type="caution">
    <text evidence="9">The sequence shown here is derived from an EMBL/GenBank/DDBJ whole genome shotgun (WGS) entry which is preliminary data.</text>
</comment>
<dbReference type="CDD" id="cd14942">
    <property type="entry name" value="TRAPPC3_bet3"/>
    <property type="match status" value="1"/>
</dbReference>
<dbReference type="Gene3D" id="3.30.1380.20">
    <property type="entry name" value="Trafficking protein particle complex subunit 3"/>
    <property type="match status" value="1"/>
</dbReference>
<evidence type="ECO:0000256" key="5">
    <source>
        <dbReference type="ARBA" id="ARBA00022824"/>
    </source>
</evidence>
<evidence type="ECO:0000256" key="2">
    <source>
        <dbReference type="ARBA" id="ARBA00004240"/>
    </source>
</evidence>
<dbReference type="Pfam" id="PF04051">
    <property type="entry name" value="TRAPP"/>
    <property type="match status" value="1"/>
</dbReference>
<dbReference type="AlphaFoldDB" id="A0A443SL60"/>
<gene>
    <name evidence="9" type="ORF">B4U80_11078</name>
</gene>
<evidence type="ECO:0000256" key="7">
    <source>
        <dbReference type="ARBA" id="ARBA00023034"/>
    </source>
</evidence>
<keyword evidence="7 8" id="KW-0333">Golgi apparatus</keyword>
<dbReference type="FunFam" id="3.30.1380.20:FF:000001">
    <property type="entry name" value="Trafficking protein particle complex subunit BET3"/>
    <property type="match status" value="1"/>
</dbReference>
<reference evidence="9 10" key="1">
    <citation type="journal article" date="2018" name="Gigascience">
        <title>Genomes of trombidid mites reveal novel predicted allergens and laterally-transferred genes associated with secondary metabolism.</title>
        <authorList>
            <person name="Dong X."/>
            <person name="Chaisiri K."/>
            <person name="Xia D."/>
            <person name="Armstrong S.D."/>
            <person name="Fang Y."/>
            <person name="Donnelly M.J."/>
            <person name="Kadowaki T."/>
            <person name="McGarry J.W."/>
            <person name="Darby A.C."/>
            <person name="Makepeace B.L."/>
        </authorList>
    </citation>
    <scope>NUCLEOTIDE SEQUENCE [LARGE SCALE GENOMIC DNA]</scope>
    <source>
        <strain evidence="9">UoL-UT</strain>
    </source>
</reference>
<keyword evidence="6 8" id="KW-0931">ER-Golgi transport</keyword>
<dbReference type="GO" id="GO:0030008">
    <property type="term" value="C:TRAPP complex"/>
    <property type="evidence" value="ECO:0007669"/>
    <property type="project" value="InterPro"/>
</dbReference>
<dbReference type="GO" id="GO:0016236">
    <property type="term" value="P:macroautophagy"/>
    <property type="evidence" value="ECO:0007669"/>
    <property type="project" value="UniProtKB-ARBA"/>
</dbReference>
<dbReference type="VEuPathDB" id="VectorBase:LDEU003775"/>
<evidence type="ECO:0000313" key="10">
    <source>
        <dbReference type="Proteomes" id="UP000288716"/>
    </source>
</evidence>
<dbReference type="STRING" id="299467.A0A443SL60"/>
<comment type="similarity">
    <text evidence="3 8">Belongs to the TRAPP small subunits family. BET3 subfamily.</text>
</comment>
<comment type="subunit">
    <text evidence="8">Homodimer.</text>
</comment>
<accession>A0A443SL60</accession>
<sequence>MSRSTVRTGDTKKVSSDLFALTYGSLVSQMLKDSDNPEEVNKQLDRMGYNIGLRLVEDFLAKTSTPRCLDFKDVAEKLQTAFKMYAGINPSVVNWSSSSDEFSLILDNNPLIEYVELPDHLSNLKYCNIIPGIIRGALEMVQIEVTAWFVQDYLKGDSTTELRVKFIKKLEEALPPGED</sequence>
<name>A0A443SL60_9ACAR</name>
<protein>
    <recommendedName>
        <fullName evidence="8">Trafficking protein particle complex subunit</fullName>
    </recommendedName>
</protein>
<evidence type="ECO:0000256" key="1">
    <source>
        <dbReference type="ARBA" id="ARBA00004222"/>
    </source>
</evidence>
<dbReference type="InterPro" id="IPR016721">
    <property type="entry name" value="Bet3"/>
</dbReference>
<dbReference type="GO" id="GO:0048193">
    <property type="term" value="P:Golgi vesicle transport"/>
    <property type="evidence" value="ECO:0007669"/>
    <property type="project" value="InterPro"/>
</dbReference>
<evidence type="ECO:0000256" key="4">
    <source>
        <dbReference type="ARBA" id="ARBA00022448"/>
    </source>
</evidence>
<dbReference type="EMBL" id="NCKV01001480">
    <property type="protein sequence ID" value="RWS28264.1"/>
    <property type="molecule type" value="Genomic_DNA"/>
</dbReference>
<evidence type="ECO:0000313" key="9">
    <source>
        <dbReference type="EMBL" id="RWS28264.1"/>
    </source>
</evidence>
<dbReference type="InterPro" id="IPR024096">
    <property type="entry name" value="NO_sig/Golgi_transp_ligand-bd"/>
</dbReference>
<keyword evidence="10" id="KW-1185">Reference proteome</keyword>
<keyword evidence="5" id="KW-0256">Endoplasmic reticulum</keyword>
<organism evidence="9 10">
    <name type="scientific">Leptotrombidium deliense</name>
    <dbReference type="NCBI Taxonomy" id="299467"/>
    <lineage>
        <taxon>Eukaryota</taxon>
        <taxon>Metazoa</taxon>
        <taxon>Ecdysozoa</taxon>
        <taxon>Arthropoda</taxon>
        <taxon>Chelicerata</taxon>
        <taxon>Arachnida</taxon>
        <taxon>Acari</taxon>
        <taxon>Acariformes</taxon>
        <taxon>Trombidiformes</taxon>
        <taxon>Prostigmata</taxon>
        <taxon>Anystina</taxon>
        <taxon>Parasitengona</taxon>
        <taxon>Trombiculoidea</taxon>
        <taxon>Trombiculidae</taxon>
        <taxon>Leptotrombidium</taxon>
    </lineage>
</organism>
<dbReference type="GO" id="GO:0005794">
    <property type="term" value="C:Golgi apparatus"/>
    <property type="evidence" value="ECO:0007669"/>
    <property type="project" value="UniProtKB-SubCell"/>
</dbReference>
<dbReference type="PANTHER" id="PTHR13048">
    <property type="entry name" value="TRAFFICKING PROTEIN PARTICLE COMPLEX SUBUNIT 3"/>
    <property type="match status" value="1"/>
</dbReference>
<dbReference type="GO" id="GO:0005783">
    <property type="term" value="C:endoplasmic reticulum"/>
    <property type="evidence" value="ECO:0007669"/>
    <property type="project" value="UniProtKB-SubCell"/>
</dbReference>
<dbReference type="Proteomes" id="UP000288716">
    <property type="component" value="Unassembled WGS sequence"/>
</dbReference>
<proteinExistence type="inferred from homology"/>
<dbReference type="InterPro" id="IPR007194">
    <property type="entry name" value="TRAPP_component"/>
</dbReference>
<comment type="function">
    <text evidence="8">May play a role in vesicular transport from endoplasmic reticulum to Golgi.</text>
</comment>
<dbReference type="PIRSF" id="PIRSF018293">
    <property type="entry name" value="TRAPP_I_complex_Bet3"/>
    <property type="match status" value="1"/>
</dbReference>
<comment type="subcellular location">
    <subcellularLocation>
        <location evidence="2">Endoplasmic reticulum</location>
    </subcellularLocation>
    <subcellularLocation>
        <location evidence="1 8">Golgi apparatus</location>
        <location evidence="1 8">cis-Golgi network</location>
    </subcellularLocation>
</comment>
<dbReference type="OrthoDB" id="10262857at2759"/>
<evidence type="ECO:0000256" key="8">
    <source>
        <dbReference type="PIRNR" id="PIRNR018293"/>
    </source>
</evidence>
<evidence type="ECO:0000256" key="6">
    <source>
        <dbReference type="ARBA" id="ARBA00022892"/>
    </source>
</evidence>
<dbReference type="SUPFAM" id="SSF111126">
    <property type="entry name" value="Ligand-binding domain in the NO signalling and Golgi transport"/>
    <property type="match status" value="1"/>
</dbReference>
<evidence type="ECO:0000256" key="3">
    <source>
        <dbReference type="ARBA" id="ARBA00006218"/>
    </source>
</evidence>
<keyword evidence="4 8" id="KW-0813">Transport</keyword>